<feature type="domain" description="Gfo/Idh/MocA-like oxidoreductase N-terminal" evidence="1">
    <location>
        <begin position="2"/>
        <end position="119"/>
    </location>
</feature>
<evidence type="ECO:0000259" key="2">
    <source>
        <dbReference type="Pfam" id="PF22725"/>
    </source>
</evidence>
<dbReference type="Pfam" id="PF22725">
    <property type="entry name" value="GFO_IDH_MocA_C3"/>
    <property type="match status" value="1"/>
</dbReference>
<name>A0A381VG55_9ZZZZ</name>
<dbReference type="InterPro" id="IPR036291">
    <property type="entry name" value="NAD(P)-bd_dom_sf"/>
</dbReference>
<dbReference type="Gene3D" id="3.30.360.10">
    <property type="entry name" value="Dihydrodipicolinate Reductase, domain 2"/>
    <property type="match status" value="1"/>
</dbReference>
<dbReference type="AlphaFoldDB" id="A0A381VG55"/>
<dbReference type="InterPro" id="IPR055170">
    <property type="entry name" value="GFO_IDH_MocA-like_dom"/>
</dbReference>
<dbReference type="PANTHER" id="PTHR43249">
    <property type="entry name" value="UDP-N-ACETYL-2-AMINO-2-DEOXY-D-GLUCURONATE OXIDASE"/>
    <property type="match status" value="1"/>
</dbReference>
<gene>
    <name evidence="3" type="ORF">METZ01_LOCUS92190</name>
</gene>
<dbReference type="InterPro" id="IPR052515">
    <property type="entry name" value="Gfo/Idh/MocA_Oxidoreductase"/>
</dbReference>
<evidence type="ECO:0000313" key="3">
    <source>
        <dbReference type="EMBL" id="SVA39336.1"/>
    </source>
</evidence>
<dbReference type="GO" id="GO:0000166">
    <property type="term" value="F:nucleotide binding"/>
    <property type="evidence" value="ECO:0007669"/>
    <property type="project" value="InterPro"/>
</dbReference>
<organism evidence="3">
    <name type="scientific">marine metagenome</name>
    <dbReference type="NCBI Taxonomy" id="408172"/>
    <lineage>
        <taxon>unclassified sequences</taxon>
        <taxon>metagenomes</taxon>
        <taxon>ecological metagenomes</taxon>
    </lineage>
</organism>
<dbReference type="Pfam" id="PF01408">
    <property type="entry name" value="GFO_IDH_MocA"/>
    <property type="match status" value="1"/>
</dbReference>
<feature type="domain" description="GFO/IDH/MocA-like oxidoreductase" evidence="2">
    <location>
        <begin position="129"/>
        <end position="251"/>
    </location>
</feature>
<dbReference type="EMBL" id="UINC01008748">
    <property type="protein sequence ID" value="SVA39336.1"/>
    <property type="molecule type" value="Genomic_DNA"/>
</dbReference>
<dbReference type="PANTHER" id="PTHR43249:SF1">
    <property type="entry name" value="D-GLUCOSIDE 3-DEHYDROGENASE"/>
    <property type="match status" value="1"/>
</dbReference>
<dbReference type="Gene3D" id="3.40.50.720">
    <property type="entry name" value="NAD(P)-binding Rossmann-like Domain"/>
    <property type="match status" value="1"/>
</dbReference>
<accession>A0A381VG55</accession>
<evidence type="ECO:0000259" key="1">
    <source>
        <dbReference type="Pfam" id="PF01408"/>
    </source>
</evidence>
<sequence>MVRFAVVGLGMGRGRSHLIQKTEGAELKCVIDLNEELAKKNGEELNVEWTTNLDEALGRDDIDCVMVMTPSGTHAELGVRAAKSGKHVITTKPMDVTTEACDRLISACDEAGVILAVDYQSRYVENNYRVAEALKRGWLGKPILGEVRFKWFRSDEYFKHGNGWRGTWKMDGGGSLANQGAHLLDLISWFMGDYQSVYGETAIMNHDIETEDIGLAVVNFKSGAKGVIVGTTTFPESVYFSAEVHGTDGGILIDEVLSGKMRVIGNGLQERLDSIEDNVTSIIEDMVGAIENGSQVRIDGREGRRTVELLEKIYQSAKEGRTIQASES</sequence>
<reference evidence="3" key="1">
    <citation type="submission" date="2018-05" db="EMBL/GenBank/DDBJ databases">
        <authorList>
            <person name="Lanie J.A."/>
            <person name="Ng W.-L."/>
            <person name="Kazmierczak K.M."/>
            <person name="Andrzejewski T.M."/>
            <person name="Davidsen T.M."/>
            <person name="Wayne K.J."/>
            <person name="Tettelin H."/>
            <person name="Glass J.I."/>
            <person name="Rusch D."/>
            <person name="Podicherti R."/>
            <person name="Tsui H.-C.T."/>
            <person name="Winkler M.E."/>
        </authorList>
    </citation>
    <scope>NUCLEOTIDE SEQUENCE</scope>
</reference>
<dbReference type="InterPro" id="IPR000683">
    <property type="entry name" value="Gfo/Idh/MocA-like_OxRdtase_N"/>
</dbReference>
<evidence type="ECO:0008006" key="4">
    <source>
        <dbReference type="Google" id="ProtNLM"/>
    </source>
</evidence>
<dbReference type="SUPFAM" id="SSF51735">
    <property type="entry name" value="NAD(P)-binding Rossmann-fold domains"/>
    <property type="match status" value="1"/>
</dbReference>
<proteinExistence type="predicted"/>
<protein>
    <recommendedName>
        <fullName evidence="4">Gfo/Idh/MocA-like oxidoreductase N-terminal domain-containing protein</fullName>
    </recommendedName>
</protein>
<dbReference type="SUPFAM" id="SSF55347">
    <property type="entry name" value="Glyceraldehyde-3-phosphate dehydrogenase-like, C-terminal domain"/>
    <property type="match status" value="1"/>
</dbReference>